<dbReference type="Pfam" id="PF20150">
    <property type="entry name" value="2EXR"/>
    <property type="match status" value="1"/>
</dbReference>
<keyword evidence="3" id="KW-1185">Reference proteome</keyword>
<gene>
    <name evidence="2" type="ORF">CDV36_000232</name>
</gene>
<reference evidence="2 3" key="1">
    <citation type="submission" date="2017-06" db="EMBL/GenBank/DDBJ databases">
        <title>Comparative genomic analysis of Ambrosia Fusariam Clade fungi.</title>
        <authorList>
            <person name="Stajich J.E."/>
            <person name="Carrillo J."/>
            <person name="Kijimoto T."/>
            <person name="Eskalen A."/>
            <person name="O'Donnell K."/>
            <person name="Kasson M."/>
        </authorList>
    </citation>
    <scope>NUCLEOTIDE SEQUENCE [LARGE SCALE GENOMIC DNA]</scope>
    <source>
        <strain evidence="2">UCR3666</strain>
    </source>
</reference>
<dbReference type="EMBL" id="NKUJ01000002">
    <property type="protein sequence ID" value="RMJ20136.1"/>
    <property type="molecule type" value="Genomic_DNA"/>
</dbReference>
<dbReference type="AlphaFoldDB" id="A0A3M2SRP6"/>
<dbReference type="PANTHER" id="PTHR35910">
    <property type="entry name" value="2EXR DOMAIN-CONTAINING PROTEIN"/>
    <property type="match status" value="1"/>
</dbReference>
<organism evidence="2 3">
    <name type="scientific">Fusarium kuroshium</name>
    <dbReference type="NCBI Taxonomy" id="2010991"/>
    <lineage>
        <taxon>Eukaryota</taxon>
        <taxon>Fungi</taxon>
        <taxon>Dikarya</taxon>
        <taxon>Ascomycota</taxon>
        <taxon>Pezizomycotina</taxon>
        <taxon>Sordariomycetes</taxon>
        <taxon>Hypocreomycetidae</taxon>
        <taxon>Hypocreales</taxon>
        <taxon>Nectriaceae</taxon>
        <taxon>Fusarium</taxon>
        <taxon>Fusarium solani species complex</taxon>
    </lineage>
</organism>
<feature type="domain" description="2EXR" evidence="1">
    <location>
        <begin position="6"/>
        <end position="99"/>
    </location>
</feature>
<accession>A0A3M2SRP6</accession>
<dbReference type="InterPro" id="IPR045518">
    <property type="entry name" value="2EXR"/>
</dbReference>
<evidence type="ECO:0000259" key="1">
    <source>
        <dbReference type="Pfam" id="PF20150"/>
    </source>
</evidence>
<sequence>MTHSTFHLFPMLPTELRLDIWELAIRPTNEKHGLHYFTIVEQEEDAQEGLQLQHPYSAWRPQYKAIVPTNNNKSVYLWDAGLWMACVESRDVMMKHFKMHQWDMRRGQGKAMPIIKPPQLMRHLSQGGEFTYPANMIVQQRPQNWQLMVQPIMDMFCFESKDWQFARTWMQWLEFFIDIPFTTYLCGHIPVRNVAIEFDPSWNVDFPRDLSDLAEESSARGFIANAMFTLAHDHLAFQYMYLEVWLIDHDAAWSSEKGRDCNPVFYDYDQDFVEIRLGQVEFPGYENTAAYFIDLLSGLGDDAFAETSGDESWIRSGGWTKGHIRMLACAGRQRDKEDGWGLECETE</sequence>
<comment type="caution">
    <text evidence="2">The sequence shown here is derived from an EMBL/GenBank/DDBJ whole genome shotgun (WGS) entry which is preliminary data.</text>
</comment>
<dbReference type="Proteomes" id="UP000277212">
    <property type="component" value="Unassembled WGS sequence"/>
</dbReference>
<name>A0A3M2SRP6_9HYPO</name>
<evidence type="ECO:0000313" key="2">
    <source>
        <dbReference type="EMBL" id="RMJ20136.1"/>
    </source>
</evidence>
<proteinExistence type="predicted"/>
<protein>
    <recommendedName>
        <fullName evidence="1">2EXR domain-containing protein</fullName>
    </recommendedName>
</protein>
<evidence type="ECO:0000313" key="3">
    <source>
        <dbReference type="Proteomes" id="UP000277212"/>
    </source>
</evidence>
<dbReference type="OrthoDB" id="3596450at2759"/>
<dbReference type="PANTHER" id="PTHR35910:SF1">
    <property type="entry name" value="2EXR DOMAIN-CONTAINING PROTEIN"/>
    <property type="match status" value="1"/>
</dbReference>